<gene>
    <name evidence="2" type="ORF">B1B_12372</name>
</gene>
<dbReference type="InterPro" id="IPR036900">
    <property type="entry name" value="A-D-PHexomutase_C_sf"/>
</dbReference>
<accession>T1AZ01</accession>
<dbReference type="EMBL" id="AUZY01008098">
    <property type="protein sequence ID" value="EQD47345.1"/>
    <property type="molecule type" value="Genomic_DNA"/>
</dbReference>
<comment type="caution">
    <text evidence="2">The sequence shown here is derived from an EMBL/GenBank/DDBJ whole genome shotgun (WGS) entry which is preliminary data.</text>
</comment>
<dbReference type="Gene3D" id="3.30.310.50">
    <property type="entry name" value="Alpha-D-phosphohexomutase, C-terminal domain"/>
    <property type="match status" value="1"/>
</dbReference>
<protein>
    <submittedName>
        <fullName evidence="2">Protein containing Alpha-D-phosphohexomutase</fullName>
        <ecNumber evidence="2">5.4.2.-</ecNumber>
    </submittedName>
</protein>
<reference evidence="2" key="1">
    <citation type="submission" date="2013-08" db="EMBL/GenBank/DDBJ databases">
        <authorList>
            <person name="Mendez C."/>
            <person name="Richter M."/>
            <person name="Ferrer M."/>
            <person name="Sanchez J."/>
        </authorList>
    </citation>
    <scope>NUCLEOTIDE SEQUENCE</scope>
</reference>
<dbReference type="AlphaFoldDB" id="T1AZ01"/>
<evidence type="ECO:0000259" key="1">
    <source>
        <dbReference type="Pfam" id="PF00408"/>
    </source>
</evidence>
<evidence type="ECO:0000313" key="2">
    <source>
        <dbReference type="EMBL" id="EQD47345.1"/>
    </source>
</evidence>
<proteinExistence type="predicted"/>
<dbReference type="GO" id="GO:0016868">
    <property type="term" value="F:intramolecular phosphotransferase activity"/>
    <property type="evidence" value="ECO:0007669"/>
    <property type="project" value="InterPro"/>
</dbReference>
<dbReference type="InterPro" id="IPR005843">
    <property type="entry name" value="A-D-PHexomutase_C"/>
</dbReference>
<feature type="domain" description="Alpha-D-phosphohexomutase C-terminal" evidence="1">
    <location>
        <begin position="3"/>
        <end position="70"/>
    </location>
</feature>
<sequence length="86" mass="8993">VACPVDLRAAVVARVAAAYEAAGRRLVTIDGVKAFSDDGWVLLRPSGTEPLLRLFAESKDPATARRLADEGRASVDAAVRTLTASA</sequence>
<feature type="non-terminal residue" evidence="2">
    <location>
        <position position="1"/>
    </location>
</feature>
<name>T1AZ01_9ZZZZ</name>
<dbReference type="Pfam" id="PF00408">
    <property type="entry name" value="PGM_PMM_IV"/>
    <property type="match status" value="1"/>
</dbReference>
<keyword evidence="2" id="KW-0413">Isomerase</keyword>
<organism evidence="2">
    <name type="scientific">mine drainage metagenome</name>
    <dbReference type="NCBI Taxonomy" id="410659"/>
    <lineage>
        <taxon>unclassified sequences</taxon>
        <taxon>metagenomes</taxon>
        <taxon>ecological metagenomes</taxon>
    </lineage>
</organism>
<reference evidence="2" key="2">
    <citation type="journal article" date="2014" name="ISME J.">
        <title>Microbial stratification in low pH oxic and suboxic macroscopic growths along an acid mine drainage.</title>
        <authorList>
            <person name="Mendez-Garcia C."/>
            <person name="Mesa V."/>
            <person name="Sprenger R.R."/>
            <person name="Richter M."/>
            <person name="Diez M.S."/>
            <person name="Solano J."/>
            <person name="Bargiela R."/>
            <person name="Golyshina O.V."/>
            <person name="Manteca A."/>
            <person name="Ramos J.L."/>
            <person name="Gallego J.R."/>
            <person name="Llorente I."/>
            <person name="Martins Dos Santos V.A."/>
            <person name="Jensen O.N."/>
            <person name="Pelaez A.I."/>
            <person name="Sanchez J."/>
            <person name="Ferrer M."/>
        </authorList>
    </citation>
    <scope>NUCLEOTIDE SEQUENCE</scope>
</reference>
<dbReference type="EC" id="5.4.2.-" evidence="2"/>
<dbReference type="SUPFAM" id="SSF55957">
    <property type="entry name" value="Phosphoglucomutase, C-terminal domain"/>
    <property type="match status" value="1"/>
</dbReference>